<dbReference type="PANTHER" id="PTHR11908">
    <property type="entry name" value="XANTHINE DEHYDROGENASE"/>
    <property type="match status" value="1"/>
</dbReference>
<dbReference type="Gene3D" id="3.90.1170.50">
    <property type="entry name" value="Aldehyde oxidase/xanthine dehydrogenase, a/b hammerhead"/>
    <property type="match status" value="1"/>
</dbReference>
<evidence type="ECO:0000313" key="4">
    <source>
        <dbReference type="EMBL" id="MPL95211.1"/>
    </source>
</evidence>
<protein>
    <submittedName>
        <fullName evidence="4">Putative xanthine dehydrogenase molybdenum-binding subunit XdhA</fullName>
        <ecNumber evidence="4">1.17.1.4</ecNumber>
    </submittedName>
</protein>
<dbReference type="InterPro" id="IPR037165">
    <property type="entry name" value="AldOxase/xan_DH_Mopterin-bd_sf"/>
</dbReference>
<dbReference type="Gene3D" id="3.30.365.10">
    <property type="entry name" value="Aldehyde oxidase/xanthine dehydrogenase, molybdopterin binding domain"/>
    <property type="match status" value="4"/>
</dbReference>
<dbReference type="EMBL" id="VSSQ01000458">
    <property type="protein sequence ID" value="MPL95211.1"/>
    <property type="molecule type" value="Genomic_DNA"/>
</dbReference>
<evidence type="ECO:0000259" key="3">
    <source>
        <dbReference type="SMART" id="SM01008"/>
    </source>
</evidence>
<dbReference type="InterPro" id="IPR008274">
    <property type="entry name" value="AldOxase/xan_DH_MoCoBD1"/>
</dbReference>
<evidence type="ECO:0000256" key="1">
    <source>
        <dbReference type="ARBA" id="ARBA00022505"/>
    </source>
</evidence>
<dbReference type="InterPro" id="IPR000674">
    <property type="entry name" value="Ald_Oxase/Xan_DH_a/b"/>
</dbReference>
<dbReference type="SUPFAM" id="SSF56003">
    <property type="entry name" value="Molybdenum cofactor-binding domain"/>
    <property type="match status" value="1"/>
</dbReference>
<reference evidence="4" key="1">
    <citation type="submission" date="2019-08" db="EMBL/GenBank/DDBJ databases">
        <authorList>
            <person name="Kucharzyk K."/>
            <person name="Murdoch R.W."/>
            <person name="Higgins S."/>
            <person name="Loffler F."/>
        </authorList>
    </citation>
    <scope>NUCLEOTIDE SEQUENCE</scope>
</reference>
<dbReference type="GO" id="GO:0004854">
    <property type="term" value="F:xanthine dehydrogenase activity"/>
    <property type="evidence" value="ECO:0007669"/>
    <property type="project" value="UniProtKB-EC"/>
</dbReference>
<dbReference type="Pfam" id="PF20256">
    <property type="entry name" value="MoCoBD_2"/>
    <property type="match status" value="1"/>
</dbReference>
<dbReference type="EC" id="1.17.1.4" evidence="4"/>
<keyword evidence="1" id="KW-0500">Molybdenum</keyword>
<dbReference type="SMART" id="SM01008">
    <property type="entry name" value="Ald_Xan_dh_C"/>
    <property type="match status" value="1"/>
</dbReference>
<dbReference type="InterPro" id="IPR036856">
    <property type="entry name" value="Ald_Oxase/Xan_DH_a/b_sf"/>
</dbReference>
<dbReference type="PANTHER" id="PTHR11908:SF132">
    <property type="entry name" value="ALDEHYDE OXIDASE 1-RELATED"/>
    <property type="match status" value="1"/>
</dbReference>
<keyword evidence="2 4" id="KW-0560">Oxidoreductase</keyword>
<proteinExistence type="predicted"/>
<sequence length="792" mass="86151">MDKSYSVVHRSLAKIDALGLIQGKPAYTDDLAPGDALVVKLLRSPYAFAKIKSIDKSQALAVGGVACILDWKDVPRIPYTRAGQGHPEPSPHDRFILDNYVRYIGDEVAIVAAEDEATAEKAISLIKVEYEILEPLLDFEKAIDNTVVVHPESEIHDMFPIGFEPGRNIAASYKMRIGDVEKELNASDVVLRRSFFTQAQAHVAMEPHAAFASLDIHGRLVIVSSTQNPFHTRRLLAQSLGIPIRDLRVVKPRIGGGFGGKQHIHVEPFVALVALATKRSARIALTRKEVFESTFTRHRMRIDIEAGANRNGVLNVMDVRVLSDTGAYGEHALTVFMVAGSKTLPLYNKMKAVGYGGAVVYTNHLSAGAFRGYGAIQGNFALESMMDEIAHEIHMDPIEFRERNMIREGQTSEVFKIMGEGSEGVEMVIESCKLDRCIARGRELIGWDPKRLSWEVSPGIVRAHGMAIAMQGSGIPLVDMGSATLELQDGGWFKLRVGATDLGTGSDTILAQIAAEALGVGPEDIKVYASDTDHSPFDVGAYASSTTYVSGNAVLKTALAMRKVLVEAVAEKYVLKPECVEFDGKNFFGPEGAMLTNLVDLSFDTLYHDRALMKTLSSTASFTGGKAPPPYMAGFAEIEVDLGTGKVKLLRYVAVVDCGTTINPNLARIQVEGGLLQGIGMALFERVVFGDRGKLMTNSLSRYAIPSREDVGEIIVEFAESYEPSGPYGAKSVGEIGIDTPPAAIANAIYNAIGVRLPQTPFTSDVVWKAILEHDPRPTTPKNLRPQTQLPR</sequence>
<evidence type="ECO:0000256" key="2">
    <source>
        <dbReference type="ARBA" id="ARBA00023002"/>
    </source>
</evidence>
<organism evidence="4">
    <name type="scientific">bioreactor metagenome</name>
    <dbReference type="NCBI Taxonomy" id="1076179"/>
    <lineage>
        <taxon>unclassified sequences</taxon>
        <taxon>metagenomes</taxon>
        <taxon>ecological metagenomes</taxon>
    </lineage>
</organism>
<dbReference type="InterPro" id="IPR016208">
    <property type="entry name" value="Ald_Oxase/xanthine_DH-like"/>
</dbReference>
<dbReference type="GO" id="GO:0005506">
    <property type="term" value="F:iron ion binding"/>
    <property type="evidence" value="ECO:0007669"/>
    <property type="project" value="InterPro"/>
</dbReference>
<accession>A0A644VUY3</accession>
<dbReference type="Pfam" id="PF01315">
    <property type="entry name" value="Ald_Xan_dh_C"/>
    <property type="match status" value="1"/>
</dbReference>
<comment type="caution">
    <text evidence="4">The sequence shown here is derived from an EMBL/GenBank/DDBJ whole genome shotgun (WGS) entry which is preliminary data.</text>
</comment>
<dbReference type="AlphaFoldDB" id="A0A644VUY3"/>
<feature type="domain" description="Aldehyde oxidase/xanthine dehydrogenase a/b hammerhead" evidence="3">
    <location>
        <begin position="22"/>
        <end position="134"/>
    </location>
</feature>
<gene>
    <name evidence="4" type="primary">xdhA_4</name>
    <name evidence="4" type="ORF">SDC9_41380</name>
</gene>
<dbReference type="SUPFAM" id="SSF54665">
    <property type="entry name" value="CO dehydrogenase molybdoprotein N-domain-like"/>
    <property type="match status" value="1"/>
</dbReference>
<dbReference type="InterPro" id="IPR046867">
    <property type="entry name" value="AldOxase/xan_DH_MoCoBD2"/>
</dbReference>
<dbReference type="Pfam" id="PF02738">
    <property type="entry name" value="MoCoBD_1"/>
    <property type="match status" value="1"/>
</dbReference>
<name>A0A644VUY3_9ZZZZ</name>